<feature type="transmembrane region" description="Helical" evidence="1">
    <location>
        <begin position="177"/>
        <end position="196"/>
    </location>
</feature>
<keyword evidence="1" id="KW-0812">Transmembrane</keyword>
<keyword evidence="3" id="KW-1185">Reference proteome</keyword>
<comment type="caution">
    <text evidence="2">The sequence shown here is derived from an EMBL/GenBank/DDBJ whole genome shotgun (WGS) entry which is preliminary data.</text>
</comment>
<dbReference type="EMBL" id="JAYKXN010000008">
    <property type="protein sequence ID" value="KAK7265934.1"/>
    <property type="molecule type" value="Genomic_DNA"/>
</dbReference>
<accession>A0AAN9EY10</accession>
<dbReference type="Pfam" id="PF03140">
    <property type="entry name" value="DUF247"/>
    <property type="match status" value="2"/>
</dbReference>
<name>A0AAN9EY10_CLITE</name>
<dbReference type="Proteomes" id="UP001359559">
    <property type="component" value="Unassembled WGS sequence"/>
</dbReference>
<evidence type="ECO:0000256" key="1">
    <source>
        <dbReference type="SAM" id="Phobius"/>
    </source>
</evidence>
<dbReference type="PANTHER" id="PTHR31549:SF191">
    <property type="entry name" value="DUF247 DOMAIN PROTEIN"/>
    <property type="match status" value="1"/>
</dbReference>
<organism evidence="2 3">
    <name type="scientific">Clitoria ternatea</name>
    <name type="common">Butterfly pea</name>
    <dbReference type="NCBI Taxonomy" id="43366"/>
    <lineage>
        <taxon>Eukaryota</taxon>
        <taxon>Viridiplantae</taxon>
        <taxon>Streptophyta</taxon>
        <taxon>Embryophyta</taxon>
        <taxon>Tracheophyta</taxon>
        <taxon>Spermatophyta</taxon>
        <taxon>Magnoliopsida</taxon>
        <taxon>eudicotyledons</taxon>
        <taxon>Gunneridae</taxon>
        <taxon>Pentapetalae</taxon>
        <taxon>rosids</taxon>
        <taxon>fabids</taxon>
        <taxon>Fabales</taxon>
        <taxon>Fabaceae</taxon>
        <taxon>Papilionoideae</taxon>
        <taxon>50 kb inversion clade</taxon>
        <taxon>NPAAA clade</taxon>
        <taxon>indigoferoid/millettioid clade</taxon>
        <taxon>Phaseoleae</taxon>
        <taxon>Clitoria</taxon>
    </lineage>
</organism>
<evidence type="ECO:0000313" key="3">
    <source>
        <dbReference type="Proteomes" id="UP001359559"/>
    </source>
</evidence>
<sequence>MLVVDGCSVLPSENPEHELKVSTDLLVRVNWDLLLFENQIPYQVLKLLCNDTEKLKRCMRNFLLIHSIEEAEANTSTTFVEGEEPIHLLEEALKPNPKHEEILTPWKIHQRWHNHNQLANDKEVVNLSAGTGTVMPETPTLAHIRDQIESHFVTNSSKTKHLAWLREAYNTYFRSPWSTIALFATTLGLILTWYAIHPKGD</sequence>
<keyword evidence="1" id="KW-0472">Membrane</keyword>
<protein>
    <submittedName>
        <fullName evidence="2">Uncharacterized protein</fullName>
    </submittedName>
</protein>
<reference evidence="2 3" key="1">
    <citation type="submission" date="2024-01" db="EMBL/GenBank/DDBJ databases">
        <title>The genomes of 5 underutilized Papilionoideae crops provide insights into root nodulation and disease resistance.</title>
        <authorList>
            <person name="Yuan L."/>
        </authorList>
    </citation>
    <scope>NUCLEOTIDE SEQUENCE [LARGE SCALE GENOMIC DNA]</scope>
    <source>
        <strain evidence="2">LY-2023</strain>
        <tissue evidence="2">Leaf</tissue>
    </source>
</reference>
<keyword evidence="1" id="KW-1133">Transmembrane helix</keyword>
<dbReference type="AlphaFoldDB" id="A0AAN9EY10"/>
<dbReference type="InterPro" id="IPR004158">
    <property type="entry name" value="DUF247_pln"/>
</dbReference>
<proteinExistence type="predicted"/>
<gene>
    <name evidence="2" type="ORF">RJT34_33559</name>
</gene>
<evidence type="ECO:0000313" key="2">
    <source>
        <dbReference type="EMBL" id="KAK7265934.1"/>
    </source>
</evidence>
<dbReference type="PANTHER" id="PTHR31549">
    <property type="entry name" value="PROTEIN, PUTATIVE (DUF247)-RELATED-RELATED"/>
    <property type="match status" value="1"/>
</dbReference>